<dbReference type="Proteomes" id="UP000625711">
    <property type="component" value="Unassembled WGS sequence"/>
</dbReference>
<keyword evidence="1" id="KW-1133">Transmembrane helix</keyword>
<protein>
    <submittedName>
        <fullName evidence="2">Uncharacterized protein</fullName>
    </submittedName>
</protein>
<organism evidence="2 3">
    <name type="scientific">Rhynchophorus ferrugineus</name>
    <name type="common">Red palm weevil</name>
    <name type="synonym">Curculio ferrugineus</name>
    <dbReference type="NCBI Taxonomy" id="354439"/>
    <lineage>
        <taxon>Eukaryota</taxon>
        <taxon>Metazoa</taxon>
        <taxon>Ecdysozoa</taxon>
        <taxon>Arthropoda</taxon>
        <taxon>Hexapoda</taxon>
        <taxon>Insecta</taxon>
        <taxon>Pterygota</taxon>
        <taxon>Neoptera</taxon>
        <taxon>Endopterygota</taxon>
        <taxon>Coleoptera</taxon>
        <taxon>Polyphaga</taxon>
        <taxon>Cucujiformia</taxon>
        <taxon>Curculionidae</taxon>
        <taxon>Dryophthorinae</taxon>
        <taxon>Rhynchophorus</taxon>
    </lineage>
</organism>
<gene>
    <name evidence="2" type="ORF">GWI33_001678</name>
</gene>
<dbReference type="EMBL" id="JAACXV010000014">
    <property type="protein sequence ID" value="KAF7287313.1"/>
    <property type="molecule type" value="Genomic_DNA"/>
</dbReference>
<keyword evidence="1" id="KW-0472">Membrane</keyword>
<proteinExistence type="predicted"/>
<name>A0A834IXN6_RHYFE</name>
<sequence length="113" mass="12219">METNTLRKRSNLSPKAFAQSLAAMATARLRQTRWAIGQSEAAGRQPQSPAPSAVHQSCEGVTWGASILCWLLPVLIWFILIVTESDAFGDSVTNRAGGLVIRANIKDNQANVI</sequence>
<keyword evidence="3" id="KW-1185">Reference proteome</keyword>
<feature type="transmembrane region" description="Helical" evidence="1">
    <location>
        <begin position="61"/>
        <end position="82"/>
    </location>
</feature>
<reference evidence="2" key="1">
    <citation type="submission" date="2020-08" db="EMBL/GenBank/DDBJ databases">
        <title>Genome sequencing and assembly of the red palm weevil Rhynchophorus ferrugineus.</title>
        <authorList>
            <person name="Dias G.B."/>
            <person name="Bergman C.M."/>
            <person name="Manee M."/>
        </authorList>
    </citation>
    <scope>NUCLEOTIDE SEQUENCE</scope>
    <source>
        <strain evidence="2">AA-2017</strain>
        <tissue evidence="2">Whole larva</tissue>
    </source>
</reference>
<dbReference type="AlphaFoldDB" id="A0A834IXN6"/>
<evidence type="ECO:0000313" key="3">
    <source>
        <dbReference type="Proteomes" id="UP000625711"/>
    </source>
</evidence>
<keyword evidence="1" id="KW-0812">Transmembrane</keyword>
<evidence type="ECO:0000313" key="2">
    <source>
        <dbReference type="EMBL" id="KAF7287313.1"/>
    </source>
</evidence>
<comment type="caution">
    <text evidence="2">The sequence shown here is derived from an EMBL/GenBank/DDBJ whole genome shotgun (WGS) entry which is preliminary data.</text>
</comment>
<evidence type="ECO:0000256" key="1">
    <source>
        <dbReference type="SAM" id="Phobius"/>
    </source>
</evidence>
<accession>A0A834IXN6</accession>